<sequence length="86" mass="9726">MRHVPVATFKDKVSEFIAAAEQGDEIVITRHGKAAAKLVPIIDQDDVEERGRKAWEALAQLREELRAEGKTATIEEMIAWKNEGRR</sequence>
<evidence type="ECO:0000313" key="4">
    <source>
        <dbReference type="Proteomes" id="UP000248014"/>
    </source>
</evidence>
<dbReference type="Pfam" id="PF02604">
    <property type="entry name" value="PhdYeFM_antitox"/>
    <property type="match status" value="1"/>
</dbReference>
<evidence type="ECO:0000256" key="1">
    <source>
        <dbReference type="ARBA" id="ARBA00009981"/>
    </source>
</evidence>
<dbReference type="Proteomes" id="UP000248014">
    <property type="component" value="Unassembled WGS sequence"/>
</dbReference>
<accession>A0A2V3V485</accession>
<dbReference type="InterPro" id="IPR036165">
    <property type="entry name" value="YefM-like_sf"/>
</dbReference>
<dbReference type="EMBL" id="QJJM01000005">
    <property type="protein sequence ID" value="PXW76477.1"/>
    <property type="molecule type" value="Genomic_DNA"/>
</dbReference>
<reference evidence="3 4" key="1">
    <citation type="submission" date="2018-05" db="EMBL/GenBank/DDBJ databases">
        <title>Genomic Encyclopedia of Type Strains, Phase IV (KMG-IV): sequencing the most valuable type-strain genomes for metagenomic binning, comparative biology and taxonomic classification.</title>
        <authorList>
            <person name="Goeker M."/>
        </authorList>
    </citation>
    <scope>NUCLEOTIDE SEQUENCE [LARGE SCALE GENOMIC DNA]</scope>
    <source>
        <strain evidence="3 4">DSM 3183</strain>
    </source>
</reference>
<dbReference type="SUPFAM" id="SSF143120">
    <property type="entry name" value="YefM-like"/>
    <property type="match status" value="1"/>
</dbReference>
<comment type="function">
    <text evidence="2">Antitoxin component of a type II toxin-antitoxin (TA) system.</text>
</comment>
<dbReference type="Gene3D" id="3.40.1620.10">
    <property type="entry name" value="YefM-like domain"/>
    <property type="match status" value="1"/>
</dbReference>
<name>A0A2V3V485_9SPHN</name>
<dbReference type="InterPro" id="IPR006442">
    <property type="entry name" value="Antitoxin_Phd/YefM"/>
</dbReference>
<dbReference type="AlphaFoldDB" id="A0A2V3V485"/>
<dbReference type="OrthoDB" id="7473440at2"/>
<comment type="caution">
    <text evidence="3">The sequence shown here is derived from an EMBL/GenBank/DDBJ whole genome shotgun (WGS) entry which is preliminary data.</text>
</comment>
<protein>
    <recommendedName>
        <fullName evidence="2">Antitoxin</fullName>
    </recommendedName>
</protein>
<proteinExistence type="inferred from homology"/>
<comment type="similarity">
    <text evidence="1 2">Belongs to the phD/YefM antitoxin family.</text>
</comment>
<dbReference type="RefSeq" id="WP_110298498.1">
    <property type="nucleotide sequence ID" value="NZ_QJJM01000005.1"/>
</dbReference>
<dbReference type="NCBIfam" id="TIGR01552">
    <property type="entry name" value="phd_fam"/>
    <property type="match status" value="1"/>
</dbReference>
<gene>
    <name evidence="3" type="ORF">C7451_105252</name>
</gene>
<evidence type="ECO:0000313" key="3">
    <source>
        <dbReference type="EMBL" id="PXW76477.1"/>
    </source>
</evidence>
<keyword evidence="4" id="KW-1185">Reference proteome</keyword>
<organism evidence="3 4">
    <name type="scientific">Blastomonas natatoria</name>
    <dbReference type="NCBI Taxonomy" id="34015"/>
    <lineage>
        <taxon>Bacteria</taxon>
        <taxon>Pseudomonadati</taxon>
        <taxon>Pseudomonadota</taxon>
        <taxon>Alphaproteobacteria</taxon>
        <taxon>Sphingomonadales</taxon>
        <taxon>Sphingomonadaceae</taxon>
        <taxon>Blastomonas</taxon>
    </lineage>
</organism>
<evidence type="ECO:0000256" key="2">
    <source>
        <dbReference type="RuleBase" id="RU362080"/>
    </source>
</evidence>